<comment type="caution">
    <text evidence="1">The sequence shown here is derived from an EMBL/GenBank/DDBJ whole genome shotgun (WGS) entry which is preliminary data.</text>
</comment>
<evidence type="ECO:0000313" key="2">
    <source>
        <dbReference type="Proteomes" id="UP000793456"/>
    </source>
</evidence>
<proteinExistence type="predicted"/>
<dbReference type="Proteomes" id="UP000793456">
    <property type="component" value="Chromosome VIII"/>
</dbReference>
<accession>A0ACD3RA92</accession>
<name>A0ACD3RA92_LARCR</name>
<organism evidence="1 2">
    <name type="scientific">Larimichthys crocea</name>
    <name type="common">Large yellow croaker</name>
    <name type="synonym">Pseudosciaena crocea</name>
    <dbReference type="NCBI Taxonomy" id="215358"/>
    <lineage>
        <taxon>Eukaryota</taxon>
        <taxon>Metazoa</taxon>
        <taxon>Chordata</taxon>
        <taxon>Craniata</taxon>
        <taxon>Vertebrata</taxon>
        <taxon>Euteleostomi</taxon>
        <taxon>Actinopterygii</taxon>
        <taxon>Neopterygii</taxon>
        <taxon>Teleostei</taxon>
        <taxon>Neoteleostei</taxon>
        <taxon>Acanthomorphata</taxon>
        <taxon>Eupercaria</taxon>
        <taxon>Sciaenidae</taxon>
        <taxon>Larimichthys</taxon>
    </lineage>
</organism>
<protein>
    <submittedName>
        <fullName evidence="1">Uncharacterized protein</fullName>
    </submittedName>
</protein>
<gene>
    <name evidence="1" type="ORF">E3U43_013556</name>
</gene>
<keyword evidence="2" id="KW-1185">Reference proteome</keyword>
<reference evidence="1" key="1">
    <citation type="submission" date="2018-11" db="EMBL/GenBank/DDBJ databases">
        <title>The sequence and de novo assembly of Larimichthys crocea genome using PacBio and Hi-C technologies.</title>
        <authorList>
            <person name="Xu P."/>
            <person name="Chen B."/>
            <person name="Zhou Z."/>
            <person name="Ke Q."/>
            <person name="Wu Y."/>
            <person name="Bai H."/>
            <person name="Pu F."/>
        </authorList>
    </citation>
    <scope>NUCLEOTIDE SEQUENCE</scope>
    <source>
        <tissue evidence="1">Muscle</tissue>
    </source>
</reference>
<evidence type="ECO:0000313" key="1">
    <source>
        <dbReference type="EMBL" id="TMS16263.1"/>
    </source>
</evidence>
<dbReference type="EMBL" id="CM011681">
    <property type="protein sequence ID" value="TMS16263.1"/>
    <property type="molecule type" value="Genomic_DNA"/>
</dbReference>
<sequence length="339" mass="39545">MPTHLRFRRRSFLGLIFLFSLSTSALYFIYSAPGIVNEYVFLVQARGIQIRENVKNIGAQVLEQVVRGAYSINGTDYAYDFNMSESDAPPTTYLPEGFTYLPSQVCPERLPYMKGRLEVNMSEISLEEVERSLLEEESIAPGGYWKPKDCLPRWKVAILVPFRNRHEHLPILLRHLVPVLQKQRLHFAFYFIEQGGTEPFNRAMLFNVGYKEAMKDLDWDCLIFHDVDHLMENDRNYYGCTDMPRHFAVKLDKYSYMVQFANYTVSRPHGEQGRYMSIPHHHRGEVQFLGRYSLLRHSKERQKVDGLNNLNYSALVARRPLYTNITVSLSRKLAPIADY</sequence>